<accession>A0A1X2GZ67</accession>
<dbReference type="EC" id="2.3.1.225" evidence="10"/>
<evidence type="ECO:0000256" key="4">
    <source>
        <dbReference type="ARBA" id="ARBA00022989"/>
    </source>
</evidence>
<dbReference type="PROSITE" id="PS50216">
    <property type="entry name" value="DHHC"/>
    <property type="match status" value="1"/>
</dbReference>
<dbReference type="OrthoDB" id="9909019at2759"/>
<evidence type="ECO:0000256" key="9">
    <source>
        <dbReference type="ARBA" id="ARBA00048048"/>
    </source>
</evidence>
<evidence type="ECO:0000313" key="12">
    <source>
        <dbReference type="EMBL" id="ORX62964.1"/>
    </source>
</evidence>
<organism evidence="12 13">
    <name type="scientific">Hesseltinella vesiculosa</name>
    <dbReference type="NCBI Taxonomy" id="101127"/>
    <lineage>
        <taxon>Eukaryota</taxon>
        <taxon>Fungi</taxon>
        <taxon>Fungi incertae sedis</taxon>
        <taxon>Mucoromycota</taxon>
        <taxon>Mucoromycotina</taxon>
        <taxon>Mucoromycetes</taxon>
        <taxon>Mucorales</taxon>
        <taxon>Cunninghamellaceae</taxon>
        <taxon>Hesseltinella</taxon>
    </lineage>
</organism>
<comment type="similarity">
    <text evidence="10">Belongs to the DHHC palmitoyltransferase family.</text>
</comment>
<protein>
    <recommendedName>
        <fullName evidence="10">Palmitoyltransferase</fullName>
        <ecNumber evidence="10">2.3.1.225</ecNumber>
    </recommendedName>
</protein>
<keyword evidence="5 10" id="KW-0472">Membrane</keyword>
<evidence type="ECO:0000256" key="5">
    <source>
        <dbReference type="ARBA" id="ARBA00023136"/>
    </source>
</evidence>
<keyword evidence="2 10" id="KW-0808">Transferase</keyword>
<evidence type="ECO:0000256" key="6">
    <source>
        <dbReference type="ARBA" id="ARBA00023139"/>
    </source>
</evidence>
<gene>
    <name evidence="12" type="ORF">DM01DRAFT_1009238</name>
</gene>
<dbReference type="InterPro" id="IPR001594">
    <property type="entry name" value="Palmitoyltrfase_DHHC"/>
</dbReference>
<keyword evidence="6" id="KW-0564">Palmitate</keyword>
<dbReference type="Pfam" id="PF01529">
    <property type="entry name" value="DHHC"/>
    <property type="match status" value="1"/>
</dbReference>
<comment type="subcellular location">
    <subcellularLocation>
        <location evidence="1">Membrane</location>
        <topology evidence="1">Multi-pass membrane protein</topology>
    </subcellularLocation>
</comment>
<proteinExistence type="inferred from homology"/>
<evidence type="ECO:0000259" key="11">
    <source>
        <dbReference type="Pfam" id="PF01529"/>
    </source>
</evidence>
<dbReference type="InterPro" id="IPR039859">
    <property type="entry name" value="PFA4/ZDH16/20/ERF2-like"/>
</dbReference>
<dbReference type="STRING" id="101127.A0A1X2GZ67"/>
<feature type="transmembrane region" description="Helical" evidence="10">
    <location>
        <begin position="164"/>
        <end position="190"/>
    </location>
</feature>
<dbReference type="Proteomes" id="UP000242146">
    <property type="component" value="Unassembled WGS sequence"/>
</dbReference>
<dbReference type="GO" id="GO:0019706">
    <property type="term" value="F:protein-cysteine S-palmitoyltransferase activity"/>
    <property type="evidence" value="ECO:0007669"/>
    <property type="project" value="UniProtKB-EC"/>
</dbReference>
<evidence type="ECO:0000256" key="7">
    <source>
        <dbReference type="ARBA" id="ARBA00023288"/>
    </source>
</evidence>
<evidence type="ECO:0000256" key="10">
    <source>
        <dbReference type="RuleBase" id="RU079119"/>
    </source>
</evidence>
<evidence type="ECO:0000256" key="2">
    <source>
        <dbReference type="ARBA" id="ARBA00022679"/>
    </source>
</evidence>
<evidence type="ECO:0000256" key="3">
    <source>
        <dbReference type="ARBA" id="ARBA00022692"/>
    </source>
</evidence>
<keyword evidence="3 10" id="KW-0812">Transmembrane</keyword>
<dbReference type="AlphaFoldDB" id="A0A1X2GZ67"/>
<evidence type="ECO:0000256" key="1">
    <source>
        <dbReference type="ARBA" id="ARBA00004141"/>
    </source>
</evidence>
<sequence length="285" mass="32307">MALISYVRIITTSPGYPDQLTQLGQLESSLGSSSTANQLPQYCYLPAFYNKKTMNQDSSLIDSIQRPFLPALTVTDAAGMPRYCELCRCLKPSRTHHCSDCDKCVLKMDHHCPWVSNCVGHHNYKFFFLFVTYTGLYGLWGLCSALPLVVRALADGALDLDPQWIVLLVFAFIFGLTVCGFSVAHLTYILQNRTTIEQLSTRPEHIRVDLDPSGHTFEVIMADLHERLWDMGWLANWQSVMGHQPWAWFIPIHPVIGDGTLYPFNETSYHRIVEKAKAEHATHSI</sequence>
<evidence type="ECO:0000313" key="13">
    <source>
        <dbReference type="Proteomes" id="UP000242146"/>
    </source>
</evidence>
<keyword evidence="4 10" id="KW-1133">Transmembrane helix</keyword>
<reference evidence="12 13" key="1">
    <citation type="submission" date="2016-07" db="EMBL/GenBank/DDBJ databases">
        <title>Pervasive Adenine N6-methylation of Active Genes in Fungi.</title>
        <authorList>
            <consortium name="DOE Joint Genome Institute"/>
            <person name="Mondo S.J."/>
            <person name="Dannebaum R.O."/>
            <person name="Kuo R.C."/>
            <person name="Labutti K."/>
            <person name="Haridas S."/>
            <person name="Kuo A."/>
            <person name="Salamov A."/>
            <person name="Ahrendt S.R."/>
            <person name="Lipzen A."/>
            <person name="Sullivan W."/>
            <person name="Andreopoulos W.B."/>
            <person name="Clum A."/>
            <person name="Lindquist E."/>
            <person name="Daum C."/>
            <person name="Ramamoorthy G.K."/>
            <person name="Gryganskyi A."/>
            <person name="Culley D."/>
            <person name="Magnuson J.K."/>
            <person name="James T.Y."/>
            <person name="O'Malley M.A."/>
            <person name="Stajich J.E."/>
            <person name="Spatafora J.W."/>
            <person name="Visel A."/>
            <person name="Grigoriev I.V."/>
        </authorList>
    </citation>
    <scope>NUCLEOTIDE SEQUENCE [LARGE SCALE GENOMIC DNA]</scope>
    <source>
        <strain evidence="12 13">NRRL 3301</strain>
    </source>
</reference>
<comment type="caution">
    <text evidence="12">The sequence shown here is derived from an EMBL/GenBank/DDBJ whole genome shotgun (WGS) entry which is preliminary data.</text>
</comment>
<dbReference type="EMBL" id="MCGT01000001">
    <property type="protein sequence ID" value="ORX62964.1"/>
    <property type="molecule type" value="Genomic_DNA"/>
</dbReference>
<keyword evidence="8 10" id="KW-0012">Acyltransferase</keyword>
<dbReference type="GO" id="GO:0016020">
    <property type="term" value="C:membrane"/>
    <property type="evidence" value="ECO:0007669"/>
    <property type="project" value="UniProtKB-SubCell"/>
</dbReference>
<keyword evidence="13" id="KW-1185">Reference proteome</keyword>
<feature type="transmembrane region" description="Helical" evidence="10">
    <location>
        <begin position="126"/>
        <end position="152"/>
    </location>
</feature>
<comment type="domain">
    <text evidence="10">The DHHC domain is required for palmitoyltransferase activity.</text>
</comment>
<comment type="catalytic activity">
    <reaction evidence="9 10">
        <text>L-cysteinyl-[protein] + hexadecanoyl-CoA = S-hexadecanoyl-L-cysteinyl-[protein] + CoA</text>
        <dbReference type="Rhea" id="RHEA:36683"/>
        <dbReference type="Rhea" id="RHEA-COMP:10131"/>
        <dbReference type="Rhea" id="RHEA-COMP:11032"/>
        <dbReference type="ChEBI" id="CHEBI:29950"/>
        <dbReference type="ChEBI" id="CHEBI:57287"/>
        <dbReference type="ChEBI" id="CHEBI:57379"/>
        <dbReference type="ChEBI" id="CHEBI:74151"/>
        <dbReference type="EC" id="2.3.1.225"/>
    </reaction>
</comment>
<evidence type="ECO:0000256" key="8">
    <source>
        <dbReference type="ARBA" id="ARBA00023315"/>
    </source>
</evidence>
<name>A0A1X2GZ67_9FUNG</name>
<feature type="domain" description="Palmitoyltransferase DHHC" evidence="11">
    <location>
        <begin position="81"/>
        <end position="200"/>
    </location>
</feature>
<keyword evidence="7" id="KW-0449">Lipoprotein</keyword>
<dbReference type="PANTHER" id="PTHR12246">
    <property type="entry name" value="PALMITOYLTRANSFERASE ZDHHC16"/>
    <property type="match status" value="1"/>
</dbReference>